<dbReference type="STRING" id="151549.A0A4C1UE96"/>
<dbReference type="Gene3D" id="2.60.40.10">
    <property type="entry name" value="Immunoglobulins"/>
    <property type="match status" value="6"/>
</dbReference>
<sequence>MGRKQHFIAYIRRNLKDAVAGFRLGTVLIEEGCVDRSGTIDLGLVRPRVFCQVGWLRAEDQTVLSLHERAVLGARYSAALDPPRTWQLRIRPLRAEDRGCYMCQINTQPTMKWQIGCIDVYGRLYNVLALHERAVLGARYSAALDPPRTWQLRIRPLRAEDRGCYMCQINTQPTMKWQIGCINVYGRLYNVLALHERAVLGARYSAALDPPRTWQLRIRPLRVEDRGCYMCQINTQPTMKWQIGCIDVYGRLYNVLALHERAVLGARYSAALDPPRTWRLRIQPLRAEDYGCYMCQINTQPTMKWQIGCIDVYGRLYNVLALHERAVLGARYSAALDPPRTWQLRIQPLRAEDYGCYMCQINTQPTMKWQIGCINVYGRLYNVLALHERAVLGARYSAALDPPRTWQLRIQPLRAEDYGCYMCQINTQPTMKWQIGCIDVYGRLYNVLSLHERALLGRAGPAAHVAAAHPAAARRGPRLLHVPDQHAAHHEVTDRLYRRLRSRPSPGARRASPGILRIVLSLFRRDSDYRRPKCGLIKFRTSLTLLPSHFAYANTAGGGARAGGAEGRRATRGKGSGAIGAICVDEPADVTTAITRTLNSVLIAREPIAAPPTSRAEKERFRSAF</sequence>
<name>A0A4C1UE96_EUMVA</name>
<evidence type="ECO:0000313" key="3">
    <source>
        <dbReference type="Proteomes" id="UP000299102"/>
    </source>
</evidence>
<dbReference type="InterPro" id="IPR037448">
    <property type="entry name" value="Zig-8"/>
</dbReference>
<protein>
    <recommendedName>
        <fullName evidence="1">Immunoglobulin domain-containing protein</fullName>
    </recommendedName>
</protein>
<feature type="domain" description="Immunoglobulin" evidence="1">
    <location>
        <begin position="123"/>
        <end position="185"/>
    </location>
</feature>
<evidence type="ECO:0000313" key="2">
    <source>
        <dbReference type="EMBL" id="GBP24254.1"/>
    </source>
</evidence>
<keyword evidence="3" id="KW-1185">Reference proteome</keyword>
<gene>
    <name evidence="2" type="ORF">EVAR_80107_1</name>
</gene>
<dbReference type="PANTHER" id="PTHR23279:SF36">
    <property type="entry name" value="DEFECTIVE PROBOSCIS EXTENSION RESPONSE 9, ISOFORM A"/>
    <property type="match status" value="1"/>
</dbReference>
<reference evidence="2 3" key="1">
    <citation type="journal article" date="2019" name="Commun. Biol.">
        <title>The bagworm genome reveals a unique fibroin gene that provides high tensile strength.</title>
        <authorList>
            <person name="Kono N."/>
            <person name="Nakamura H."/>
            <person name="Ohtoshi R."/>
            <person name="Tomita M."/>
            <person name="Numata K."/>
            <person name="Arakawa K."/>
        </authorList>
    </citation>
    <scope>NUCLEOTIDE SEQUENCE [LARGE SCALE GENOMIC DNA]</scope>
</reference>
<feature type="domain" description="Immunoglobulin" evidence="1">
    <location>
        <begin position="251"/>
        <end position="313"/>
    </location>
</feature>
<comment type="caution">
    <text evidence="2">The sequence shown here is derived from an EMBL/GenBank/DDBJ whole genome shotgun (WGS) entry which is preliminary data.</text>
</comment>
<dbReference type="GO" id="GO:0050808">
    <property type="term" value="P:synapse organization"/>
    <property type="evidence" value="ECO:0007669"/>
    <property type="project" value="TreeGrafter"/>
</dbReference>
<dbReference type="SMART" id="SM00409">
    <property type="entry name" value="IG"/>
    <property type="match status" value="6"/>
</dbReference>
<accession>A0A4C1UE96</accession>
<dbReference type="InterPro" id="IPR003599">
    <property type="entry name" value="Ig_sub"/>
</dbReference>
<dbReference type="InterPro" id="IPR013783">
    <property type="entry name" value="Ig-like_fold"/>
</dbReference>
<dbReference type="AlphaFoldDB" id="A0A4C1UE96"/>
<dbReference type="EMBL" id="BGZK01000159">
    <property type="protein sequence ID" value="GBP24254.1"/>
    <property type="molecule type" value="Genomic_DNA"/>
</dbReference>
<dbReference type="OrthoDB" id="10012075at2759"/>
<feature type="domain" description="Immunoglobulin" evidence="1">
    <location>
        <begin position="315"/>
        <end position="377"/>
    </location>
</feature>
<dbReference type="Proteomes" id="UP000299102">
    <property type="component" value="Unassembled WGS sequence"/>
</dbReference>
<proteinExistence type="predicted"/>
<evidence type="ECO:0000259" key="1">
    <source>
        <dbReference type="SMART" id="SM00409"/>
    </source>
</evidence>
<dbReference type="InterPro" id="IPR036179">
    <property type="entry name" value="Ig-like_dom_sf"/>
</dbReference>
<feature type="domain" description="Immunoglobulin" evidence="1">
    <location>
        <begin position="379"/>
        <end position="441"/>
    </location>
</feature>
<dbReference type="GO" id="GO:0032589">
    <property type="term" value="C:neuron projection membrane"/>
    <property type="evidence" value="ECO:0007669"/>
    <property type="project" value="TreeGrafter"/>
</dbReference>
<organism evidence="2 3">
    <name type="scientific">Eumeta variegata</name>
    <name type="common">Bagworm moth</name>
    <name type="synonym">Eumeta japonica</name>
    <dbReference type="NCBI Taxonomy" id="151549"/>
    <lineage>
        <taxon>Eukaryota</taxon>
        <taxon>Metazoa</taxon>
        <taxon>Ecdysozoa</taxon>
        <taxon>Arthropoda</taxon>
        <taxon>Hexapoda</taxon>
        <taxon>Insecta</taxon>
        <taxon>Pterygota</taxon>
        <taxon>Neoptera</taxon>
        <taxon>Endopterygota</taxon>
        <taxon>Lepidoptera</taxon>
        <taxon>Glossata</taxon>
        <taxon>Ditrysia</taxon>
        <taxon>Tineoidea</taxon>
        <taxon>Psychidae</taxon>
        <taxon>Oiketicinae</taxon>
        <taxon>Eumeta</taxon>
    </lineage>
</organism>
<dbReference type="PANTHER" id="PTHR23279">
    <property type="entry name" value="DEFECTIVE PROBOSCIS EXTENSION RESPONSE DPR -RELATED"/>
    <property type="match status" value="1"/>
</dbReference>
<dbReference type="SUPFAM" id="SSF48726">
    <property type="entry name" value="Immunoglobulin"/>
    <property type="match status" value="2"/>
</dbReference>
<feature type="domain" description="Immunoglobulin" evidence="1">
    <location>
        <begin position="187"/>
        <end position="249"/>
    </location>
</feature>
<feature type="domain" description="Immunoglobulin" evidence="1">
    <location>
        <begin position="59"/>
        <end position="121"/>
    </location>
</feature>